<feature type="compositionally biased region" description="Polar residues" evidence="1">
    <location>
        <begin position="1"/>
        <end position="16"/>
    </location>
</feature>
<reference evidence="2 3" key="1">
    <citation type="submission" date="2013-12" db="EMBL/GenBank/DDBJ databases">
        <title>NBRP : Genome information of microbial organism related human and environment.</title>
        <authorList>
            <person name="Hattori M."/>
            <person name="Oshima K."/>
            <person name="Inaba H."/>
            <person name="Suda W."/>
            <person name="Sakamoto M."/>
            <person name="Iino T."/>
            <person name="Kitahara M."/>
            <person name="Oshida Y."/>
            <person name="Iida T."/>
            <person name="Kudo T."/>
            <person name="Itoh T."/>
            <person name="Ahmed I."/>
            <person name="Ohkuma M."/>
        </authorList>
    </citation>
    <scope>NUCLEOTIDE SEQUENCE [LARGE SCALE GENOMIC DNA]</scope>
    <source>
        <strain evidence="2 3">JCM 21738</strain>
    </source>
</reference>
<name>W4RK47_9BACI</name>
<evidence type="ECO:0000313" key="3">
    <source>
        <dbReference type="Proteomes" id="UP000018949"/>
    </source>
</evidence>
<protein>
    <submittedName>
        <fullName evidence="2">Uncharacterized protein</fullName>
    </submittedName>
</protein>
<gene>
    <name evidence="2" type="ORF">JCM21738_962</name>
</gene>
<accession>W4RK47</accession>
<dbReference type="AlphaFoldDB" id="W4RK47"/>
<dbReference type="EMBL" id="BAUW01000007">
    <property type="protein sequence ID" value="GAE44268.1"/>
    <property type="molecule type" value="Genomic_DNA"/>
</dbReference>
<evidence type="ECO:0000256" key="1">
    <source>
        <dbReference type="SAM" id="MobiDB-lite"/>
    </source>
</evidence>
<sequence length="60" mass="6223">MQCKYSCQTKSASASFSPDKRWRADQGSRSLTSLGGPKSKSGGDCPTPTSVGGPDSEVVL</sequence>
<proteinExistence type="predicted"/>
<evidence type="ECO:0000313" key="2">
    <source>
        <dbReference type="EMBL" id="GAE44268.1"/>
    </source>
</evidence>
<comment type="caution">
    <text evidence="2">The sequence shown here is derived from an EMBL/GenBank/DDBJ whole genome shotgun (WGS) entry which is preliminary data.</text>
</comment>
<dbReference type="Proteomes" id="UP000018949">
    <property type="component" value="Unassembled WGS sequence"/>
</dbReference>
<keyword evidence="3" id="KW-1185">Reference proteome</keyword>
<organism evidence="2 3">
    <name type="scientific">Mesobacillus boroniphilus JCM 21738</name>
    <dbReference type="NCBI Taxonomy" id="1294265"/>
    <lineage>
        <taxon>Bacteria</taxon>
        <taxon>Bacillati</taxon>
        <taxon>Bacillota</taxon>
        <taxon>Bacilli</taxon>
        <taxon>Bacillales</taxon>
        <taxon>Bacillaceae</taxon>
        <taxon>Mesobacillus</taxon>
    </lineage>
</organism>
<feature type="region of interest" description="Disordered" evidence="1">
    <location>
        <begin position="1"/>
        <end position="60"/>
    </location>
</feature>